<feature type="compositionally biased region" description="Acidic residues" evidence="1">
    <location>
        <begin position="580"/>
        <end position="591"/>
    </location>
</feature>
<feature type="compositionally biased region" description="Basic and acidic residues" evidence="1">
    <location>
        <begin position="617"/>
        <end position="626"/>
    </location>
</feature>
<proteinExistence type="predicted"/>
<dbReference type="AlphaFoldDB" id="A0A6J6KFT7"/>
<keyword evidence="2" id="KW-1133">Transmembrane helix</keyword>
<keyword evidence="2" id="KW-0472">Membrane</keyword>
<feature type="region of interest" description="Disordered" evidence="1">
    <location>
        <begin position="491"/>
        <end position="511"/>
    </location>
</feature>
<keyword evidence="2" id="KW-0812">Transmembrane</keyword>
<dbReference type="EMBL" id="CAEZWM010000017">
    <property type="protein sequence ID" value="CAB4648637.1"/>
    <property type="molecule type" value="Genomic_DNA"/>
</dbReference>
<protein>
    <submittedName>
        <fullName evidence="4">Unannotated protein</fullName>
    </submittedName>
</protein>
<evidence type="ECO:0000313" key="4">
    <source>
        <dbReference type="EMBL" id="CAB4648637.1"/>
    </source>
</evidence>
<sequence>MKKTSSNPYRNSKDEGGAIAVMVAVVATLLIVCLAFAIDMGYAWQVKRSMVKSTDAAALAAAQKATDINNLSVRGACPTSVKDQAVSYLNANTSAPTIDFCQMAGISTTPSNASQSSGIVTVRAKQTATFSFSKLFGLNSKDVYSSTTARWNDAPLLPIVGCANKGNSSDTNNKGVSDWVANKSATRSPLKVTSDWSGSANATLCSGGASGGYGIIDLASSPNGTGSSEFSKCNSSNATYQAALKTNIADWLASGYPATVKDGDYKCAAVGQLYGAAIDKAICQARGKEVAIPIVDDLKAKSGSSSGKDWIVHISGFALVTIDNYTTGTNQDKCSTLAAGKPANRKAQFRLTSTRKTATVGDLSISTTPTWPSSVVINTPTVLTIEAYNYSSITVTDAKFTITLSTNNGAPTVPLPSAPSDCKSAASGANSVVFTCNVVPKSWASNTTATQSFTFTALSTNNVSVAVRLSAGQINESFPENNDRAATITVTSQPTTTTSSTTTTTTTTTVPPTTTTVAPVGDFSRLVMTYLRTASDKSSCCIGLNELYSYRICAVNIATTAAALSPAACLDYLDQNCHDSDDDERCDEEENDDHHSENSLIGAPPGSKRPLNLIKYSPKERSEPKHSGSRVTHARTPNKRVERILP</sequence>
<evidence type="ECO:0000256" key="1">
    <source>
        <dbReference type="SAM" id="MobiDB-lite"/>
    </source>
</evidence>
<dbReference type="InterPro" id="IPR028087">
    <property type="entry name" value="Tad_N"/>
</dbReference>
<evidence type="ECO:0000259" key="3">
    <source>
        <dbReference type="Pfam" id="PF13400"/>
    </source>
</evidence>
<feature type="domain" description="Putative Flp pilus-assembly TadG-like N-terminal" evidence="3">
    <location>
        <begin position="17"/>
        <end position="63"/>
    </location>
</feature>
<gene>
    <name evidence="4" type="ORF">UFOPK2242_00262</name>
</gene>
<reference evidence="4" key="1">
    <citation type="submission" date="2020-05" db="EMBL/GenBank/DDBJ databases">
        <authorList>
            <person name="Chiriac C."/>
            <person name="Salcher M."/>
            <person name="Ghai R."/>
            <person name="Kavagutti S V."/>
        </authorList>
    </citation>
    <scope>NUCLEOTIDE SEQUENCE</scope>
</reference>
<organism evidence="4">
    <name type="scientific">freshwater metagenome</name>
    <dbReference type="NCBI Taxonomy" id="449393"/>
    <lineage>
        <taxon>unclassified sequences</taxon>
        <taxon>metagenomes</taxon>
        <taxon>ecological metagenomes</taxon>
    </lineage>
</organism>
<feature type="region of interest" description="Disordered" evidence="1">
    <location>
        <begin position="580"/>
        <end position="646"/>
    </location>
</feature>
<name>A0A6J6KFT7_9ZZZZ</name>
<dbReference type="Pfam" id="PF13400">
    <property type="entry name" value="Tad"/>
    <property type="match status" value="1"/>
</dbReference>
<accession>A0A6J6KFT7</accession>
<evidence type="ECO:0000256" key="2">
    <source>
        <dbReference type="SAM" id="Phobius"/>
    </source>
</evidence>
<feature type="transmembrane region" description="Helical" evidence="2">
    <location>
        <begin position="21"/>
        <end position="44"/>
    </location>
</feature>